<keyword evidence="3" id="KW-1185">Reference proteome</keyword>
<evidence type="ECO:0000313" key="2">
    <source>
        <dbReference type="EMBL" id="KKO18091.1"/>
    </source>
</evidence>
<reference evidence="2 3" key="1">
    <citation type="journal article" date="2013" name="BMC Microbiol.">
        <title>Identification of the type II cytochrome c maturation pathway in anammox bacteria by comparative genomics.</title>
        <authorList>
            <person name="Ferousi C."/>
            <person name="Speth D.R."/>
            <person name="Reimann J."/>
            <person name="Op den Camp H.J."/>
            <person name="Allen J.W."/>
            <person name="Keltjens J.T."/>
            <person name="Jetten M.S."/>
        </authorList>
    </citation>
    <scope>NUCLEOTIDE SEQUENCE [LARGE SCALE GENOMIC DNA]</scope>
    <source>
        <strain evidence="2">RU1</strain>
    </source>
</reference>
<name>A0A0M2USX1_9BACT</name>
<proteinExistence type="predicted"/>
<organism evidence="2 3">
    <name type="scientific">Candidatus Brocadia fulgida</name>
    <dbReference type="NCBI Taxonomy" id="380242"/>
    <lineage>
        <taxon>Bacteria</taxon>
        <taxon>Pseudomonadati</taxon>
        <taxon>Planctomycetota</taxon>
        <taxon>Candidatus Brocadiia</taxon>
        <taxon>Candidatus Brocadiales</taxon>
        <taxon>Candidatus Brocadiaceae</taxon>
        <taxon>Candidatus Brocadia</taxon>
    </lineage>
</organism>
<feature type="region of interest" description="Disordered" evidence="1">
    <location>
        <begin position="53"/>
        <end position="93"/>
    </location>
</feature>
<comment type="caution">
    <text evidence="2">The sequence shown here is derived from an EMBL/GenBank/DDBJ whole genome shotgun (WGS) entry which is preliminary data.</text>
</comment>
<accession>A0A0M2USX1</accession>
<dbReference type="NCBIfam" id="TIGR04137">
    <property type="entry name" value="Chlam_Ver_rRNA"/>
    <property type="match status" value="1"/>
</dbReference>
<dbReference type="InterPro" id="IPR026405">
    <property type="entry name" value="Chlam/Ver/Plancto_rRNA"/>
</dbReference>
<dbReference type="AlphaFoldDB" id="A0A0M2USX1"/>
<protein>
    <recommendedName>
        <fullName evidence="4">Small basic protein</fullName>
    </recommendedName>
</protein>
<gene>
    <name evidence="2" type="ORF">BROFUL_03221</name>
</gene>
<sequence length="93" mass="10021">MSVDKSLKLKGKLVRPRNVFTRTERIKLLKGEGKWNPTMSVFGIPKVKTVKIKRKAKSEKKEAKAEATTGAAATPSTPGSAPASATAKEKAKK</sequence>
<evidence type="ECO:0008006" key="4">
    <source>
        <dbReference type="Google" id="ProtNLM"/>
    </source>
</evidence>
<dbReference type="EMBL" id="LAQJ01000294">
    <property type="protein sequence ID" value="KKO18091.1"/>
    <property type="molecule type" value="Genomic_DNA"/>
</dbReference>
<dbReference type="Proteomes" id="UP000034954">
    <property type="component" value="Unassembled WGS sequence"/>
</dbReference>
<feature type="compositionally biased region" description="Low complexity" evidence="1">
    <location>
        <begin position="66"/>
        <end position="86"/>
    </location>
</feature>
<evidence type="ECO:0000256" key="1">
    <source>
        <dbReference type="SAM" id="MobiDB-lite"/>
    </source>
</evidence>
<evidence type="ECO:0000313" key="3">
    <source>
        <dbReference type="Proteomes" id="UP000034954"/>
    </source>
</evidence>